<feature type="compositionally biased region" description="Low complexity" evidence="7">
    <location>
        <begin position="196"/>
        <end position="219"/>
    </location>
</feature>
<dbReference type="EMBL" id="CAJVPL010000009">
    <property type="protein sequence ID" value="CAG8433689.1"/>
    <property type="molecule type" value="Genomic_DNA"/>
</dbReference>
<feature type="compositionally biased region" description="Low complexity" evidence="7">
    <location>
        <begin position="133"/>
        <end position="142"/>
    </location>
</feature>
<comment type="caution">
    <text evidence="9">The sequence shown here is derived from an EMBL/GenBank/DDBJ whole genome shotgun (WGS) entry which is preliminary data.</text>
</comment>
<feature type="compositionally biased region" description="Polar residues" evidence="7">
    <location>
        <begin position="1"/>
        <end position="17"/>
    </location>
</feature>
<dbReference type="InterPro" id="IPR029063">
    <property type="entry name" value="SAM-dependent_MTases_sf"/>
</dbReference>
<name>A0A9N8V1U4_9GLOM</name>
<dbReference type="EC" id="2.1.1.-" evidence="6"/>
<feature type="domain" description="Bin3-type SAM" evidence="8">
    <location>
        <begin position="67"/>
        <end position="447"/>
    </location>
</feature>
<protein>
    <recommendedName>
        <fullName evidence="6">RNA methyltransferase</fullName>
        <ecNumber evidence="6">2.1.1.-</ecNumber>
    </recommendedName>
</protein>
<dbReference type="OrthoDB" id="540004at2759"/>
<dbReference type="Proteomes" id="UP000789831">
    <property type="component" value="Unassembled WGS sequence"/>
</dbReference>
<feature type="compositionally biased region" description="Polar residues" evidence="7">
    <location>
        <begin position="166"/>
        <end position="176"/>
    </location>
</feature>
<dbReference type="InterPro" id="IPR039772">
    <property type="entry name" value="Bin3-like"/>
</dbReference>
<dbReference type="Pfam" id="PF13489">
    <property type="entry name" value="Methyltransf_23"/>
    <property type="match status" value="1"/>
</dbReference>
<evidence type="ECO:0000256" key="3">
    <source>
        <dbReference type="ARBA" id="ARBA00022679"/>
    </source>
</evidence>
<evidence type="ECO:0000256" key="7">
    <source>
        <dbReference type="SAM" id="MobiDB-lite"/>
    </source>
</evidence>
<dbReference type="PANTHER" id="PTHR12315">
    <property type="entry name" value="BICOID-INTERACTING PROTEIN RELATED"/>
    <property type="match status" value="1"/>
</dbReference>
<dbReference type="AlphaFoldDB" id="A0A9N8V1U4"/>
<dbReference type="InterPro" id="IPR010675">
    <property type="entry name" value="Bin3_C"/>
</dbReference>
<evidence type="ECO:0000259" key="8">
    <source>
        <dbReference type="PROSITE" id="PS51515"/>
    </source>
</evidence>
<evidence type="ECO:0000256" key="4">
    <source>
        <dbReference type="ARBA" id="ARBA00022691"/>
    </source>
</evidence>
<dbReference type="Pfam" id="PF06859">
    <property type="entry name" value="Bin3"/>
    <property type="match status" value="1"/>
</dbReference>
<dbReference type="GO" id="GO:0040031">
    <property type="term" value="P:snRNA modification"/>
    <property type="evidence" value="ECO:0007669"/>
    <property type="project" value="TreeGrafter"/>
</dbReference>
<proteinExistence type="inferred from homology"/>
<gene>
    <name evidence="9" type="ORF">AGERDE_LOCUS204</name>
</gene>
<evidence type="ECO:0000313" key="9">
    <source>
        <dbReference type="EMBL" id="CAG8433689.1"/>
    </source>
</evidence>
<dbReference type="InterPro" id="IPR024160">
    <property type="entry name" value="BIN3_SAM-bd_dom"/>
</dbReference>
<sequence>MNESTESQSNNNDNVQTKTEKTSEPKANPYLAHTYNNTTNSDPQKNKPYGNYMGYYQRRNDATVKDDPRLEVFDKSFFERKEVLDIGCNSGEFTIEIATRFLPEKILGIDIDDKLIERAYSNVRQKYMLLLPNNDNNSSGRNDNNDEIAGSNNNIESESKDDNGKLSGQSNNNTEITESDNDFINNFENDNKGKNNECQSGSSTHPESLSSSSENVSGSIPVPCERSFRKRNFPAEEAESSSFSTNYANNNSAKKNPAKKIKPEQRDETKNDDSLVAIISNHRSCSTIQSTSTIIAGPSKMETDKKSLDVDDESVHFPHNILFRCADWMKETIKKEKYDTILALSITKWIHLHYGDSGIKEFFCKIYDSLKPGGIFLIEPQPWSSYRKYRHISETHNRNYNNTNFFPKDFHGYLLKEIGYTSCRFLNVVEQRGLEKGLRRDIIVYTK</sequence>
<dbReference type="PANTHER" id="PTHR12315:SF0">
    <property type="entry name" value="7SK SNRNA METHYLPHOSPHATE CAPPING ENZYME"/>
    <property type="match status" value="1"/>
</dbReference>
<keyword evidence="2 6" id="KW-0489">Methyltransferase</keyword>
<accession>A0A9N8V1U4</accession>
<dbReference type="CDD" id="cd02440">
    <property type="entry name" value="AdoMet_MTases"/>
    <property type="match status" value="2"/>
</dbReference>
<dbReference type="PROSITE" id="PS51515">
    <property type="entry name" value="BIN3_SAM"/>
    <property type="match status" value="1"/>
</dbReference>
<evidence type="ECO:0000256" key="6">
    <source>
        <dbReference type="RuleBase" id="RU367087"/>
    </source>
</evidence>
<dbReference type="GO" id="GO:0008171">
    <property type="term" value="F:O-methyltransferase activity"/>
    <property type="evidence" value="ECO:0007669"/>
    <property type="project" value="UniProtKB-UniRule"/>
</dbReference>
<dbReference type="GO" id="GO:0017069">
    <property type="term" value="F:snRNA binding"/>
    <property type="evidence" value="ECO:0007669"/>
    <property type="project" value="TreeGrafter"/>
</dbReference>
<reference evidence="9" key="1">
    <citation type="submission" date="2021-06" db="EMBL/GenBank/DDBJ databases">
        <authorList>
            <person name="Kallberg Y."/>
            <person name="Tangrot J."/>
            <person name="Rosling A."/>
        </authorList>
    </citation>
    <scope>NUCLEOTIDE SEQUENCE</scope>
    <source>
        <strain evidence="9">MT106</strain>
    </source>
</reference>
<evidence type="ECO:0000256" key="5">
    <source>
        <dbReference type="PROSITE-ProRule" id="PRU00848"/>
    </source>
</evidence>
<keyword evidence="10" id="KW-1185">Reference proteome</keyword>
<feature type="compositionally biased region" description="Low complexity" evidence="7">
    <location>
        <begin position="240"/>
        <end position="255"/>
    </location>
</feature>
<keyword evidence="3 6" id="KW-0808">Transferase</keyword>
<feature type="compositionally biased region" description="Basic and acidic residues" evidence="7">
    <location>
        <begin position="261"/>
        <end position="271"/>
    </location>
</feature>
<organism evidence="9 10">
    <name type="scientific">Ambispora gerdemannii</name>
    <dbReference type="NCBI Taxonomy" id="144530"/>
    <lineage>
        <taxon>Eukaryota</taxon>
        <taxon>Fungi</taxon>
        <taxon>Fungi incertae sedis</taxon>
        <taxon>Mucoromycota</taxon>
        <taxon>Glomeromycotina</taxon>
        <taxon>Glomeromycetes</taxon>
        <taxon>Archaeosporales</taxon>
        <taxon>Ambisporaceae</taxon>
        <taxon>Ambispora</taxon>
    </lineage>
</organism>
<dbReference type="Gene3D" id="3.40.50.150">
    <property type="entry name" value="Vaccinia Virus protein VP39"/>
    <property type="match status" value="1"/>
</dbReference>
<feature type="compositionally biased region" description="Polar residues" evidence="7">
    <location>
        <begin position="34"/>
        <end position="43"/>
    </location>
</feature>
<evidence type="ECO:0000313" key="10">
    <source>
        <dbReference type="Proteomes" id="UP000789831"/>
    </source>
</evidence>
<dbReference type="GO" id="GO:0008173">
    <property type="term" value="F:RNA methyltransferase activity"/>
    <property type="evidence" value="ECO:0007669"/>
    <property type="project" value="UniProtKB-UniRule"/>
</dbReference>
<comment type="similarity">
    <text evidence="1 6">Belongs to the methyltransferase superfamily.</text>
</comment>
<evidence type="ECO:0000256" key="1">
    <source>
        <dbReference type="ARBA" id="ARBA00008361"/>
    </source>
</evidence>
<keyword evidence="4 5" id="KW-0949">S-adenosyl-L-methionine</keyword>
<evidence type="ECO:0000256" key="2">
    <source>
        <dbReference type="ARBA" id="ARBA00022603"/>
    </source>
</evidence>
<dbReference type="SUPFAM" id="SSF53335">
    <property type="entry name" value="S-adenosyl-L-methionine-dependent methyltransferases"/>
    <property type="match status" value="1"/>
</dbReference>
<feature type="region of interest" description="Disordered" evidence="7">
    <location>
        <begin position="1"/>
        <end position="49"/>
    </location>
</feature>
<dbReference type="GO" id="GO:0032259">
    <property type="term" value="P:methylation"/>
    <property type="evidence" value="ECO:0007669"/>
    <property type="project" value="UniProtKB-KW"/>
</dbReference>
<feature type="region of interest" description="Disordered" evidence="7">
    <location>
        <begin position="132"/>
        <end position="271"/>
    </location>
</feature>